<keyword evidence="3 9" id="KW-0808">Transferase</keyword>
<feature type="domain" description="Poly A polymerase head" evidence="11">
    <location>
        <begin position="131"/>
        <end position="257"/>
    </location>
</feature>
<keyword evidence="5" id="KW-0548">Nucleotidyltransferase</keyword>
<dbReference type="Gene3D" id="1.10.3090.10">
    <property type="entry name" value="cca-adding enzyme, domain 2"/>
    <property type="match status" value="1"/>
</dbReference>
<dbReference type="Proteomes" id="UP000593567">
    <property type="component" value="Unassembled WGS sequence"/>
</dbReference>
<evidence type="ECO:0000259" key="11">
    <source>
        <dbReference type="Pfam" id="PF01743"/>
    </source>
</evidence>
<comment type="similarity">
    <text evidence="2 9">Belongs to the tRNA nucleotidyltransferase/poly(A) polymerase family.</text>
</comment>
<keyword evidence="8" id="KW-0460">Magnesium</keyword>
<keyword evidence="4" id="KW-0819">tRNA processing</keyword>
<evidence type="ECO:0000256" key="10">
    <source>
        <dbReference type="SAM" id="MobiDB-lite"/>
    </source>
</evidence>
<keyword evidence="7" id="KW-0547">Nucleotide-binding</keyword>
<keyword evidence="6" id="KW-0479">Metal-binding</keyword>
<protein>
    <submittedName>
        <fullName evidence="13">TRNT1</fullName>
    </submittedName>
</protein>
<evidence type="ECO:0000256" key="3">
    <source>
        <dbReference type="ARBA" id="ARBA00022679"/>
    </source>
</evidence>
<comment type="caution">
    <text evidence="13">The sequence shown here is derived from an EMBL/GenBank/DDBJ whole genome shotgun (WGS) entry which is preliminary data.</text>
</comment>
<dbReference type="GO" id="GO:0000166">
    <property type="term" value="F:nucleotide binding"/>
    <property type="evidence" value="ECO:0007669"/>
    <property type="project" value="UniProtKB-KW"/>
</dbReference>
<proteinExistence type="inferred from homology"/>
<dbReference type="Pfam" id="PF01743">
    <property type="entry name" value="PolyA_pol"/>
    <property type="match status" value="1"/>
</dbReference>
<dbReference type="SUPFAM" id="SSF81891">
    <property type="entry name" value="Poly A polymerase C-terminal region-like"/>
    <property type="match status" value="1"/>
</dbReference>
<sequence length="521" mass="59673">MKLSAIIHRFLFQRRAEQDLFKLFPLRNNHMISVGTVGPMLRSSMAEVSKHQLQSATSNNGRDHDSPPMKIVTREHTSRARPVSRSLKDLAKGKLLPPGLAEKALSAFEKVFTPELVELNEICTKHGMTIRMAGGAPRDIIQGILPHDIDFATTTSPEKMVEIFTSAEVRMLEYGSRAIEHGTVTVRINDKENYEITTTRSDTLTDGRHAKAVEFHQDWERDANRRDLTVNSMFLDLNGILYDYFDGFHDLINEQVRFVGEADERIQEDYLRIMRYFRFYGRIKSQADEHDADTLSSIRRNAAGLAGIAGERIWVELKKILKGKYADHLVKIMSECGVTQHIGLPEHGDDAKLTQLYSRSEDYDITEAAVLSAYLRTTQEVEVLHKRLKMSKLEYTTMLYVIENRSSYRKGNSEYYKHLIVDSSSERTQCHKRCIQLAAYMNDRTVYDSLRTWDIPTLPFSAKVFIELGIPKGKKLSLGVGIVKQKWKDSNFTATSEELADYARQFIIYFIEYHSSVLSPI</sequence>
<dbReference type="SUPFAM" id="SSF81301">
    <property type="entry name" value="Nucleotidyltransferase"/>
    <property type="match status" value="1"/>
</dbReference>
<dbReference type="InterPro" id="IPR050264">
    <property type="entry name" value="Bact_CCA-adding_enz_type3_sf"/>
</dbReference>
<comment type="cofactor">
    <cofactor evidence="1">
        <name>Mg(2+)</name>
        <dbReference type="ChEBI" id="CHEBI:18420"/>
    </cofactor>
</comment>
<dbReference type="InterPro" id="IPR043519">
    <property type="entry name" value="NT_sf"/>
</dbReference>
<evidence type="ECO:0000259" key="12">
    <source>
        <dbReference type="Pfam" id="PF12627"/>
    </source>
</evidence>
<accession>A0A7J7KCX6</accession>
<reference evidence="13" key="1">
    <citation type="submission" date="2020-06" db="EMBL/GenBank/DDBJ databases">
        <title>Draft genome of Bugula neritina, a colonial animal packing powerful symbionts and potential medicines.</title>
        <authorList>
            <person name="Rayko M."/>
        </authorList>
    </citation>
    <scope>NUCLEOTIDE SEQUENCE [LARGE SCALE GENOMIC DNA]</scope>
    <source>
        <strain evidence="13">Kwan_BN1</strain>
    </source>
</reference>
<dbReference type="EMBL" id="VXIV02000789">
    <property type="protein sequence ID" value="KAF6036055.1"/>
    <property type="molecule type" value="Genomic_DNA"/>
</dbReference>
<dbReference type="Pfam" id="PF12627">
    <property type="entry name" value="PolyA_pol_RNAbd"/>
    <property type="match status" value="1"/>
</dbReference>
<dbReference type="GO" id="GO:0000049">
    <property type="term" value="F:tRNA binding"/>
    <property type="evidence" value="ECO:0007669"/>
    <property type="project" value="TreeGrafter"/>
</dbReference>
<dbReference type="CDD" id="cd05398">
    <property type="entry name" value="NT_ClassII-CCAase"/>
    <property type="match status" value="1"/>
</dbReference>
<feature type="domain" description="tRNA nucleotidyltransferase/poly(A) polymerase RNA and SrmB- binding" evidence="12">
    <location>
        <begin position="292"/>
        <end position="342"/>
    </location>
</feature>
<dbReference type="GO" id="GO:0016779">
    <property type="term" value="F:nucleotidyltransferase activity"/>
    <property type="evidence" value="ECO:0007669"/>
    <property type="project" value="UniProtKB-KW"/>
</dbReference>
<feature type="compositionally biased region" description="Polar residues" evidence="10">
    <location>
        <begin position="51"/>
        <end position="60"/>
    </location>
</feature>
<dbReference type="OrthoDB" id="445712at2759"/>
<evidence type="ECO:0000256" key="8">
    <source>
        <dbReference type="ARBA" id="ARBA00022842"/>
    </source>
</evidence>
<dbReference type="PANTHER" id="PTHR46173:SF1">
    <property type="entry name" value="CCA TRNA NUCLEOTIDYLTRANSFERASE 1, MITOCHONDRIAL"/>
    <property type="match status" value="1"/>
</dbReference>
<evidence type="ECO:0000313" key="14">
    <source>
        <dbReference type="Proteomes" id="UP000593567"/>
    </source>
</evidence>
<evidence type="ECO:0000256" key="2">
    <source>
        <dbReference type="ARBA" id="ARBA00007265"/>
    </source>
</evidence>
<evidence type="ECO:0000256" key="6">
    <source>
        <dbReference type="ARBA" id="ARBA00022723"/>
    </source>
</evidence>
<evidence type="ECO:0000256" key="9">
    <source>
        <dbReference type="RuleBase" id="RU003953"/>
    </source>
</evidence>
<name>A0A7J7KCX6_BUGNE</name>
<dbReference type="AlphaFoldDB" id="A0A7J7KCX6"/>
<dbReference type="GO" id="GO:0005739">
    <property type="term" value="C:mitochondrion"/>
    <property type="evidence" value="ECO:0007669"/>
    <property type="project" value="TreeGrafter"/>
</dbReference>
<organism evidence="13 14">
    <name type="scientific">Bugula neritina</name>
    <name type="common">Brown bryozoan</name>
    <name type="synonym">Sertularia neritina</name>
    <dbReference type="NCBI Taxonomy" id="10212"/>
    <lineage>
        <taxon>Eukaryota</taxon>
        <taxon>Metazoa</taxon>
        <taxon>Spiralia</taxon>
        <taxon>Lophotrochozoa</taxon>
        <taxon>Bryozoa</taxon>
        <taxon>Gymnolaemata</taxon>
        <taxon>Cheilostomatida</taxon>
        <taxon>Flustrina</taxon>
        <taxon>Buguloidea</taxon>
        <taxon>Bugulidae</taxon>
        <taxon>Bugula</taxon>
    </lineage>
</organism>
<keyword evidence="9" id="KW-0694">RNA-binding</keyword>
<dbReference type="GO" id="GO:0001680">
    <property type="term" value="P:tRNA 3'-terminal CCA addition"/>
    <property type="evidence" value="ECO:0007669"/>
    <property type="project" value="TreeGrafter"/>
</dbReference>
<evidence type="ECO:0000256" key="4">
    <source>
        <dbReference type="ARBA" id="ARBA00022694"/>
    </source>
</evidence>
<feature type="region of interest" description="Disordered" evidence="10">
    <location>
        <begin position="47"/>
        <end position="69"/>
    </location>
</feature>
<dbReference type="InterPro" id="IPR002646">
    <property type="entry name" value="PolA_pol_head_dom"/>
</dbReference>
<keyword evidence="14" id="KW-1185">Reference proteome</keyword>
<evidence type="ECO:0000256" key="7">
    <source>
        <dbReference type="ARBA" id="ARBA00022741"/>
    </source>
</evidence>
<evidence type="ECO:0000256" key="1">
    <source>
        <dbReference type="ARBA" id="ARBA00001946"/>
    </source>
</evidence>
<dbReference type="Gene3D" id="3.30.460.10">
    <property type="entry name" value="Beta Polymerase, domain 2"/>
    <property type="match status" value="1"/>
</dbReference>
<dbReference type="InterPro" id="IPR032828">
    <property type="entry name" value="PolyA_RNA-bd"/>
</dbReference>
<dbReference type="GO" id="GO:0046872">
    <property type="term" value="F:metal ion binding"/>
    <property type="evidence" value="ECO:0007669"/>
    <property type="project" value="UniProtKB-KW"/>
</dbReference>
<evidence type="ECO:0000313" key="13">
    <source>
        <dbReference type="EMBL" id="KAF6036055.1"/>
    </source>
</evidence>
<dbReference type="PANTHER" id="PTHR46173">
    <property type="entry name" value="CCA TRNA NUCLEOTIDYLTRANSFERASE 1, MITOCHONDRIAL"/>
    <property type="match status" value="1"/>
</dbReference>
<dbReference type="GO" id="GO:1990180">
    <property type="term" value="P:mitochondrial tRNA 3'-end processing"/>
    <property type="evidence" value="ECO:0007669"/>
    <property type="project" value="TreeGrafter"/>
</dbReference>
<gene>
    <name evidence="13" type="ORF">EB796_005638</name>
</gene>
<evidence type="ECO:0000256" key="5">
    <source>
        <dbReference type="ARBA" id="ARBA00022695"/>
    </source>
</evidence>